<keyword evidence="8" id="KW-1185">Reference proteome</keyword>
<dbReference type="PANTHER" id="PTHR31885:SF6">
    <property type="entry name" value="GH04784P"/>
    <property type="match status" value="1"/>
</dbReference>
<evidence type="ECO:0000256" key="1">
    <source>
        <dbReference type="ARBA" id="ARBA00004141"/>
    </source>
</evidence>
<dbReference type="PANTHER" id="PTHR31885">
    <property type="entry name" value="GH04784P"/>
    <property type="match status" value="1"/>
</dbReference>
<dbReference type="GO" id="GO:0016787">
    <property type="term" value="F:hydrolase activity"/>
    <property type="evidence" value="ECO:0007669"/>
    <property type="project" value="TreeGrafter"/>
</dbReference>
<feature type="transmembrane region" description="Helical" evidence="6">
    <location>
        <begin position="85"/>
        <end position="102"/>
    </location>
</feature>
<dbReference type="EMBL" id="FQUO01000011">
    <property type="protein sequence ID" value="SHF69093.1"/>
    <property type="molecule type" value="Genomic_DNA"/>
</dbReference>
<feature type="transmembrane region" description="Helical" evidence="6">
    <location>
        <begin position="139"/>
        <end position="161"/>
    </location>
</feature>
<evidence type="ECO:0000256" key="5">
    <source>
        <dbReference type="ARBA" id="ARBA00023136"/>
    </source>
</evidence>
<evidence type="ECO:0000256" key="6">
    <source>
        <dbReference type="SAM" id="Phobius"/>
    </source>
</evidence>
<dbReference type="RefSeq" id="WP_083596566.1">
    <property type="nucleotide sequence ID" value="NZ_FQUO01000011.1"/>
</dbReference>
<feature type="transmembrane region" description="Helical" evidence="6">
    <location>
        <begin position="108"/>
        <end position="132"/>
    </location>
</feature>
<evidence type="ECO:0000256" key="3">
    <source>
        <dbReference type="ARBA" id="ARBA00022692"/>
    </source>
</evidence>
<keyword evidence="3 6" id="KW-0812">Transmembrane</keyword>
<dbReference type="STRING" id="1302690.BUE76_20000"/>
<gene>
    <name evidence="7" type="ORF">SAMN05444008_11138</name>
</gene>
<evidence type="ECO:0000313" key="8">
    <source>
        <dbReference type="Proteomes" id="UP000184368"/>
    </source>
</evidence>
<keyword evidence="5 6" id="KW-0472">Membrane</keyword>
<evidence type="ECO:0000256" key="2">
    <source>
        <dbReference type="ARBA" id="ARBA00007375"/>
    </source>
</evidence>
<dbReference type="AlphaFoldDB" id="A0A1M5DQ41"/>
<feature type="transmembrane region" description="Helical" evidence="6">
    <location>
        <begin position="167"/>
        <end position="187"/>
    </location>
</feature>
<feature type="transmembrane region" description="Helical" evidence="6">
    <location>
        <begin position="194"/>
        <end position="211"/>
    </location>
</feature>
<name>A0A1M5DQ41_9BACT</name>
<comment type="subcellular location">
    <subcellularLocation>
        <location evidence="1">Membrane</location>
        <topology evidence="1">Multi-pass membrane protein</topology>
    </subcellularLocation>
</comment>
<dbReference type="GO" id="GO:0016020">
    <property type="term" value="C:membrane"/>
    <property type="evidence" value="ECO:0007669"/>
    <property type="project" value="UniProtKB-SubCell"/>
</dbReference>
<feature type="transmembrane region" description="Helical" evidence="6">
    <location>
        <begin position="217"/>
        <end position="235"/>
    </location>
</feature>
<proteinExistence type="inferred from homology"/>
<protein>
    <submittedName>
        <fullName evidence="7">Uncharacterized membrane protein YhhN</fullName>
    </submittedName>
</protein>
<accession>A0A1M5DQ41</accession>
<reference evidence="7 8" key="1">
    <citation type="submission" date="2016-11" db="EMBL/GenBank/DDBJ databases">
        <authorList>
            <person name="Jaros S."/>
            <person name="Januszkiewicz K."/>
            <person name="Wedrychowicz H."/>
        </authorList>
    </citation>
    <scope>NUCLEOTIDE SEQUENCE [LARGE SCALE GENOMIC DNA]</scope>
    <source>
        <strain evidence="7 8">DSM 26897</strain>
    </source>
</reference>
<dbReference type="Pfam" id="PF07947">
    <property type="entry name" value="YhhN"/>
    <property type="match status" value="1"/>
</dbReference>
<feature type="transmembrane region" description="Helical" evidence="6">
    <location>
        <begin position="57"/>
        <end position="73"/>
    </location>
</feature>
<organism evidence="7 8">
    <name type="scientific">Cnuella takakiae</name>
    <dbReference type="NCBI Taxonomy" id="1302690"/>
    <lineage>
        <taxon>Bacteria</taxon>
        <taxon>Pseudomonadati</taxon>
        <taxon>Bacteroidota</taxon>
        <taxon>Chitinophagia</taxon>
        <taxon>Chitinophagales</taxon>
        <taxon>Chitinophagaceae</taxon>
        <taxon>Cnuella</taxon>
    </lineage>
</organism>
<comment type="similarity">
    <text evidence="2">Belongs to the TMEM86 family.</text>
</comment>
<feature type="transmembrane region" description="Helical" evidence="6">
    <location>
        <begin position="32"/>
        <end position="51"/>
    </location>
</feature>
<evidence type="ECO:0000256" key="4">
    <source>
        <dbReference type="ARBA" id="ARBA00022989"/>
    </source>
</evidence>
<keyword evidence="4 6" id="KW-1133">Transmembrane helix</keyword>
<dbReference type="Proteomes" id="UP000184368">
    <property type="component" value="Unassembled WGS sequence"/>
</dbReference>
<dbReference type="InterPro" id="IPR012506">
    <property type="entry name" value="TMEM86B-like"/>
</dbReference>
<dbReference type="OrthoDB" id="5651790at2"/>
<evidence type="ECO:0000313" key="7">
    <source>
        <dbReference type="EMBL" id="SHF69093.1"/>
    </source>
</evidence>
<sequence>MDSAANGKGLNADYPQLPEDAGQRIALVSRRFAGLFLFVLALSADLLLVGFDVDTSYRLATKPLIVVGLFLFFARNAVRRGSLRWMLPALALSWLGDVLLLFEGQNPLFFILGLSAFLLAHVCYCLFFLGLWKQERIRLHLPLAAGVGVYYAGLLLLLWPVLGTLKLPVAVYGATISLMLLLALHCGIMRRRNVGFALLLGALFFVISDSLLALNRFYAPLPFAGVLIMVTYGLAQWQLVKGALLYGAE</sequence>